<dbReference type="CDD" id="cd00303">
    <property type="entry name" value="retropepsin_like"/>
    <property type="match status" value="1"/>
</dbReference>
<dbReference type="AlphaFoldDB" id="A5BRN4"/>
<dbReference type="InterPro" id="IPR005162">
    <property type="entry name" value="Retrotrans_gag_dom"/>
</dbReference>
<dbReference type="PANTHER" id="PTHR33223">
    <property type="entry name" value="CCHC-TYPE DOMAIN-CONTAINING PROTEIN"/>
    <property type="match status" value="1"/>
</dbReference>
<dbReference type="EMBL" id="AM468566">
    <property type="protein sequence ID" value="CAN81407.1"/>
    <property type="molecule type" value="Genomic_DNA"/>
</dbReference>
<dbReference type="Pfam" id="PF03732">
    <property type="entry name" value="Retrotrans_gag"/>
    <property type="match status" value="1"/>
</dbReference>
<reference evidence="3" key="1">
    <citation type="journal article" date="2007" name="PLoS ONE">
        <title>The first genome sequence of an elite grapevine cultivar (Pinot noir Vitis vinifera L.): coping with a highly heterozygous genome.</title>
        <authorList>
            <person name="Velasco R."/>
            <person name="Zharkikh A."/>
            <person name="Troggio M."/>
            <person name="Cartwright D.A."/>
            <person name="Cestaro A."/>
            <person name="Pruss D."/>
            <person name="Pindo M."/>
            <person name="FitzGerald L.M."/>
            <person name="Vezzulli S."/>
            <person name="Reid J."/>
            <person name="Malacarne G."/>
            <person name="Iliev D."/>
            <person name="Coppola G."/>
            <person name="Wardell B."/>
            <person name="Micheletti D."/>
            <person name="Macalma T."/>
            <person name="Facci M."/>
            <person name="Mitchell J.T."/>
            <person name="Perazzolli M."/>
            <person name="Eldredge G."/>
            <person name="Gatto P."/>
            <person name="Oyzerski R."/>
            <person name="Moretto M."/>
            <person name="Gutin N."/>
            <person name="Stefanini M."/>
            <person name="Chen Y."/>
            <person name="Segala C."/>
            <person name="Davenport C."/>
            <person name="Dematte L."/>
            <person name="Mraz A."/>
            <person name="Battilana J."/>
            <person name="Stormo K."/>
            <person name="Costa F."/>
            <person name="Tao Q."/>
            <person name="Si-Ammour A."/>
            <person name="Harkins T."/>
            <person name="Lackey A."/>
            <person name="Perbost C."/>
            <person name="Taillon B."/>
            <person name="Stella A."/>
            <person name="Solovyev V."/>
            <person name="Fawcett J.A."/>
            <person name="Sterck L."/>
            <person name="Vandepoele K."/>
            <person name="Grando S.M."/>
            <person name="Toppo S."/>
            <person name="Moser C."/>
            <person name="Lanchbury J."/>
            <person name="Bogden R."/>
            <person name="Skolnick M."/>
            <person name="Sgaramella V."/>
            <person name="Bhatnagar S.K."/>
            <person name="Fontana P."/>
            <person name="Gutin A."/>
            <person name="Van de Peer Y."/>
            <person name="Salamini F."/>
            <person name="Viola R."/>
        </authorList>
    </citation>
    <scope>NUCLEOTIDE SEQUENCE</scope>
</reference>
<feature type="region of interest" description="Disordered" evidence="1">
    <location>
        <begin position="190"/>
        <end position="231"/>
    </location>
</feature>
<feature type="domain" description="Retrotransposon gag" evidence="2">
    <location>
        <begin position="56"/>
        <end position="136"/>
    </location>
</feature>
<dbReference type="PANTHER" id="PTHR33223:SF10">
    <property type="entry name" value="AMINOTRANSFERASE-LIKE PLANT MOBILE DOMAIN-CONTAINING PROTEIN"/>
    <property type="match status" value="1"/>
</dbReference>
<evidence type="ECO:0000256" key="1">
    <source>
        <dbReference type="SAM" id="MobiDB-lite"/>
    </source>
</evidence>
<name>A5BRN4_VITVI</name>
<sequence length="504" mass="56360">MLSTPFCSHIIHYEPPRGFLVPKFSTYDGTSDPFDHIMHYRQLMTLDIGNDALLCKVFPSSLQGQALSWFHRLPPNSVGNFRDLSETFVGQYLCSTQHKQNINTLQNIKMQDNESLREFVKRFGQAVLQVEACSMDVVLQIFKRSICPGTPFFESLAKKPPTTMDNLFRRANKYSMLEDDVRAATQQVLVAGRPSRGDAERNAKPPDRPRPSDRRWPRPQGTDPSTRDRSKRCAFHKEHGHTTETCRSLQYLVEKLIKAGHLKQYLRSDTEGKVTSQHHNPGAPRAPAAPKAEYDSRRKRQKLLRAASIRERINSIRSGLTGGGPRPIDGTIIFPPVDPTRTLQPHRDALILSLEIGDFDVRRILVDPGSSTDLVQASVVSHMGHSLVGLKNPGRILSGFNGSSTTSLGDIVLSVQAGPVTLNVQFSVVQELSPFNIILGRAWLHYMKVIPSTYHQMVSFLTNEGQIDLYGSQLAARQCYQIAREAGANQEDASPPEPSHAHDQ</sequence>
<feature type="compositionally biased region" description="Low complexity" evidence="1">
    <location>
        <begin position="281"/>
        <end position="291"/>
    </location>
</feature>
<feature type="compositionally biased region" description="Basic and acidic residues" evidence="1">
    <location>
        <begin position="195"/>
        <end position="216"/>
    </location>
</feature>
<dbReference type="Gene3D" id="2.40.70.10">
    <property type="entry name" value="Acid Proteases"/>
    <property type="match status" value="1"/>
</dbReference>
<evidence type="ECO:0000313" key="3">
    <source>
        <dbReference type="EMBL" id="CAN81407.1"/>
    </source>
</evidence>
<proteinExistence type="predicted"/>
<organism evidence="3">
    <name type="scientific">Vitis vinifera</name>
    <name type="common">Grape</name>
    <dbReference type="NCBI Taxonomy" id="29760"/>
    <lineage>
        <taxon>Eukaryota</taxon>
        <taxon>Viridiplantae</taxon>
        <taxon>Streptophyta</taxon>
        <taxon>Embryophyta</taxon>
        <taxon>Tracheophyta</taxon>
        <taxon>Spermatophyta</taxon>
        <taxon>Magnoliopsida</taxon>
        <taxon>eudicotyledons</taxon>
        <taxon>Gunneridae</taxon>
        <taxon>Pentapetalae</taxon>
        <taxon>rosids</taxon>
        <taxon>Vitales</taxon>
        <taxon>Vitaceae</taxon>
        <taxon>Viteae</taxon>
        <taxon>Vitis</taxon>
    </lineage>
</organism>
<accession>A5BRN4</accession>
<feature type="region of interest" description="Disordered" evidence="1">
    <location>
        <begin position="271"/>
        <end position="299"/>
    </location>
</feature>
<evidence type="ECO:0000259" key="2">
    <source>
        <dbReference type="Pfam" id="PF03732"/>
    </source>
</evidence>
<dbReference type="InterPro" id="IPR021109">
    <property type="entry name" value="Peptidase_aspartic_dom_sf"/>
</dbReference>
<protein>
    <recommendedName>
        <fullName evidence="2">Retrotransposon gag domain-containing protein</fullName>
    </recommendedName>
</protein>
<gene>
    <name evidence="3" type="ORF">VITISV_007847</name>
</gene>